<dbReference type="Proteomes" id="UP001597119">
    <property type="component" value="Unassembled WGS sequence"/>
</dbReference>
<evidence type="ECO:0000313" key="2">
    <source>
        <dbReference type="EMBL" id="MFD1586119.1"/>
    </source>
</evidence>
<keyword evidence="3" id="KW-1185">Reference proteome</keyword>
<accession>A0ABD6C7U6</accession>
<feature type="compositionally biased region" description="Low complexity" evidence="1">
    <location>
        <begin position="157"/>
        <end position="175"/>
    </location>
</feature>
<protein>
    <recommendedName>
        <fullName evidence="4">Secreted protein</fullName>
    </recommendedName>
</protein>
<feature type="compositionally biased region" description="Basic and acidic residues" evidence="1">
    <location>
        <begin position="176"/>
        <end position="197"/>
    </location>
</feature>
<evidence type="ECO:0000313" key="3">
    <source>
        <dbReference type="Proteomes" id="UP001597119"/>
    </source>
</evidence>
<proteinExistence type="predicted"/>
<organism evidence="2 3">
    <name type="scientific">Halorientalis brevis</name>
    <dbReference type="NCBI Taxonomy" id="1126241"/>
    <lineage>
        <taxon>Archaea</taxon>
        <taxon>Methanobacteriati</taxon>
        <taxon>Methanobacteriota</taxon>
        <taxon>Stenosarchaea group</taxon>
        <taxon>Halobacteria</taxon>
        <taxon>Halobacteriales</taxon>
        <taxon>Haloarculaceae</taxon>
        <taxon>Halorientalis</taxon>
    </lineage>
</organism>
<sequence>MIQHISVSRVLVAIGIVLLIAPALAPVQAMHFHNTGAGTTANGTELEEHGVRVVAYENLSERGQELYVRALRNHGQYAVPLGQGAPDDFHYVTNQDSDDDAGPSERRPGTIAIERPPDADLPPADEPSYHAEEARERAERAQERAERKQAEATPADGTATAGNETATPATEPTPSSEERQEQLAEQRREIERYDLMETRTGPPPLTASSNLVRLLSVVVGVLAIGVGGYLTSRP</sequence>
<feature type="region of interest" description="Disordered" evidence="1">
    <location>
        <begin position="79"/>
        <end position="207"/>
    </location>
</feature>
<evidence type="ECO:0008006" key="4">
    <source>
        <dbReference type="Google" id="ProtNLM"/>
    </source>
</evidence>
<name>A0ABD6C7U6_9EURY</name>
<dbReference type="EMBL" id="JBHUDJ010000002">
    <property type="protein sequence ID" value="MFD1586119.1"/>
    <property type="molecule type" value="Genomic_DNA"/>
</dbReference>
<gene>
    <name evidence="2" type="ORF">ACFR9U_03930</name>
</gene>
<comment type="caution">
    <text evidence="2">The sequence shown here is derived from an EMBL/GenBank/DDBJ whole genome shotgun (WGS) entry which is preliminary data.</text>
</comment>
<feature type="compositionally biased region" description="Basic and acidic residues" evidence="1">
    <location>
        <begin position="127"/>
        <end position="150"/>
    </location>
</feature>
<evidence type="ECO:0000256" key="1">
    <source>
        <dbReference type="SAM" id="MobiDB-lite"/>
    </source>
</evidence>
<dbReference type="AlphaFoldDB" id="A0ABD6C7U6"/>
<reference evidence="2 3" key="1">
    <citation type="journal article" date="2019" name="Int. J. Syst. Evol. Microbiol.">
        <title>The Global Catalogue of Microorganisms (GCM) 10K type strain sequencing project: providing services to taxonomists for standard genome sequencing and annotation.</title>
        <authorList>
            <consortium name="The Broad Institute Genomics Platform"/>
            <consortium name="The Broad Institute Genome Sequencing Center for Infectious Disease"/>
            <person name="Wu L."/>
            <person name="Ma J."/>
        </authorList>
    </citation>
    <scope>NUCLEOTIDE SEQUENCE [LARGE SCALE GENOMIC DNA]</scope>
    <source>
        <strain evidence="2 3">CGMCC 1.12125</strain>
    </source>
</reference>
<dbReference type="RefSeq" id="WP_247376520.1">
    <property type="nucleotide sequence ID" value="NZ_JALLGV010000002.1"/>
</dbReference>